<evidence type="ECO:0000313" key="2">
    <source>
        <dbReference type="Proteomes" id="UP000251956"/>
    </source>
</evidence>
<name>A0A330GJ10_9HYPH</name>
<sequence length="234" mass="23424">MITGSGEDSPVAGADVKGADGASVTSAYGTGSAQTVTAGGVSIAGLYGTLVLHSDGSYTYTRAAGTPGNVDDVFHYTLTDGDGDQSQTTLTLHIGNAGVTVTPPATGTAADTVYEAGLVNGSQQGNTQTVASGTIAVTAPDGVGSITVGGQTVALNGTHTTIPDGTRGSLDVWWNGSAIQYQYTLQHNYLESPATNNGQDLEAQPQFAVVVTDQDGSVGNGALTINIVDDQPTA</sequence>
<keyword evidence="2" id="KW-1185">Reference proteome</keyword>
<gene>
    <name evidence="1" type="ORF">DPM35_32070</name>
</gene>
<feature type="non-terminal residue" evidence="1">
    <location>
        <position position="234"/>
    </location>
</feature>
<reference evidence="2" key="1">
    <citation type="submission" date="2018-06" db="EMBL/GenBank/DDBJ databases">
        <authorList>
            <person name="Helene L.C."/>
            <person name="Dall'Agnol R."/>
            <person name="Delamuta J.R."/>
            <person name="Hungria M."/>
        </authorList>
    </citation>
    <scope>NUCLEOTIDE SEQUENCE [LARGE SCALE GENOMIC DNA]</scope>
    <source>
        <strain evidence="2">CNPSo 3140</strain>
    </source>
</reference>
<comment type="caution">
    <text evidence="1">The sequence shown here is derived from an EMBL/GenBank/DDBJ whole genome shotgun (WGS) entry which is preliminary data.</text>
</comment>
<evidence type="ECO:0000313" key="1">
    <source>
        <dbReference type="EMBL" id="RAZ70765.1"/>
    </source>
</evidence>
<dbReference type="AlphaFoldDB" id="A0A330GJ10"/>
<dbReference type="Proteomes" id="UP000251956">
    <property type="component" value="Unassembled WGS sequence"/>
</dbReference>
<organism evidence="1 2">
    <name type="scientific">Mesorhizobium atlanticum</name>
    <dbReference type="NCBI Taxonomy" id="2233532"/>
    <lineage>
        <taxon>Bacteria</taxon>
        <taxon>Pseudomonadati</taxon>
        <taxon>Pseudomonadota</taxon>
        <taxon>Alphaproteobacteria</taxon>
        <taxon>Hyphomicrobiales</taxon>
        <taxon>Phyllobacteriaceae</taxon>
        <taxon>Mesorhizobium</taxon>
    </lineage>
</organism>
<evidence type="ECO:0008006" key="3">
    <source>
        <dbReference type="Google" id="ProtNLM"/>
    </source>
</evidence>
<reference evidence="1 2" key="2">
    <citation type="submission" date="2018-07" db="EMBL/GenBank/DDBJ databases">
        <title>Diversity of Mesorhizobium strains in Brazil.</title>
        <authorList>
            <person name="Helene L.C.F."/>
            <person name="Dall'Agnol R."/>
            <person name="Delamuta J.R.M."/>
            <person name="Hungria M."/>
        </authorList>
    </citation>
    <scope>NUCLEOTIDE SEQUENCE [LARGE SCALE GENOMIC DNA]</scope>
    <source>
        <strain evidence="1 2">CNPSo 3140</strain>
    </source>
</reference>
<accession>A0A330GJ10</accession>
<proteinExistence type="predicted"/>
<dbReference type="EMBL" id="QMBQ01000027">
    <property type="protein sequence ID" value="RAZ70765.1"/>
    <property type="molecule type" value="Genomic_DNA"/>
</dbReference>
<dbReference type="RefSeq" id="WP_425373439.1">
    <property type="nucleotide sequence ID" value="NZ_QMBQ01000027.1"/>
</dbReference>
<dbReference type="Pfam" id="PF17963">
    <property type="entry name" value="Big_9"/>
    <property type="match status" value="1"/>
</dbReference>
<protein>
    <recommendedName>
        <fullName evidence="3">RapA2 cadherin-like domain-containing protein</fullName>
    </recommendedName>
</protein>